<keyword evidence="3" id="KW-1185">Reference proteome</keyword>
<gene>
    <name evidence="2" type="ORF">OG308_00085</name>
</gene>
<reference evidence="2 3" key="1">
    <citation type="submission" date="2022-10" db="EMBL/GenBank/DDBJ databases">
        <title>The complete genomes of actinobacterial strains from the NBC collection.</title>
        <authorList>
            <person name="Joergensen T.S."/>
            <person name="Alvarez Arevalo M."/>
            <person name="Sterndorff E.B."/>
            <person name="Faurdal D."/>
            <person name="Vuksanovic O."/>
            <person name="Mourched A.-S."/>
            <person name="Charusanti P."/>
            <person name="Shaw S."/>
            <person name="Blin K."/>
            <person name="Weber T."/>
        </authorList>
    </citation>
    <scope>NUCLEOTIDE SEQUENCE [LARGE SCALE GENOMIC DNA]</scope>
    <source>
        <strain evidence="2 3">NBC_01413</strain>
    </source>
</reference>
<feature type="transmembrane region" description="Helical" evidence="1">
    <location>
        <begin position="15"/>
        <end position="36"/>
    </location>
</feature>
<keyword evidence="1" id="KW-0812">Transmembrane</keyword>
<accession>A0ABZ1N9A4</accession>
<evidence type="ECO:0000256" key="1">
    <source>
        <dbReference type="SAM" id="Phobius"/>
    </source>
</evidence>
<sequence length="175" mass="19247">MSVVRAGVVSTRRSLFYCLIGVLVTTGVVGLFLAMFGVNRVVTGLLVGAVGGFAVGVALFVRDVIELHEHAIYTRTPFRSSTVLWDRVVAGRFTLDEHARWALALDLDGESADELVLLSIPPVIRPVTGAYDMRKREQVSEIREMLRAKRIPITVLPEIAGALNQHWQIAPPTSR</sequence>
<evidence type="ECO:0000313" key="2">
    <source>
        <dbReference type="EMBL" id="WTY36347.1"/>
    </source>
</evidence>
<evidence type="ECO:0000313" key="3">
    <source>
        <dbReference type="Proteomes" id="UP001621418"/>
    </source>
</evidence>
<dbReference type="Proteomes" id="UP001621418">
    <property type="component" value="Chromosome"/>
</dbReference>
<organism evidence="2 3">
    <name type="scientific">Nocardia salmonicida</name>
    <dbReference type="NCBI Taxonomy" id="53431"/>
    <lineage>
        <taxon>Bacteria</taxon>
        <taxon>Bacillati</taxon>
        <taxon>Actinomycetota</taxon>
        <taxon>Actinomycetes</taxon>
        <taxon>Mycobacteriales</taxon>
        <taxon>Nocardiaceae</taxon>
        <taxon>Nocardia</taxon>
    </lineage>
</organism>
<keyword evidence="1" id="KW-0472">Membrane</keyword>
<name>A0ABZ1N9A4_9NOCA</name>
<dbReference type="EMBL" id="CP109527">
    <property type="protein sequence ID" value="WTY36347.1"/>
    <property type="molecule type" value="Genomic_DNA"/>
</dbReference>
<dbReference type="GeneID" id="91379378"/>
<dbReference type="RefSeq" id="WP_062987003.1">
    <property type="nucleotide sequence ID" value="NZ_CP108014.1"/>
</dbReference>
<keyword evidence="1" id="KW-1133">Transmembrane helix</keyword>
<proteinExistence type="predicted"/>
<protein>
    <submittedName>
        <fullName evidence="2">Uncharacterized protein</fullName>
    </submittedName>
</protein>
<feature type="transmembrane region" description="Helical" evidence="1">
    <location>
        <begin position="42"/>
        <end position="61"/>
    </location>
</feature>